<accession>A0A387G3Z9</accession>
<keyword evidence="5" id="KW-1185">Reference proteome</keyword>
<sequence length="67" mass="7564">MSDIVEQLKKVRQLQSRAATAKMELHDLAEDLPVNWPKINKIAQKTFDAFAELDAAKKDLAALEEAR</sequence>
<keyword evidence="3" id="KW-0175">Coiled coil</keyword>
<evidence type="ECO:0000313" key="4">
    <source>
        <dbReference type="EMBL" id="AYG64085.1"/>
    </source>
</evidence>
<evidence type="ECO:0000256" key="3">
    <source>
        <dbReference type="SAM" id="Coils"/>
    </source>
</evidence>
<evidence type="ECO:0000256" key="1">
    <source>
        <dbReference type="ARBA" id="ARBA00023231"/>
    </source>
</evidence>
<dbReference type="AlphaFoldDB" id="A0A387G3Z9"/>
<dbReference type="Proteomes" id="UP000282195">
    <property type="component" value="Plasmid pRCCGE525b"/>
</dbReference>
<dbReference type="EMBL" id="CP032696">
    <property type="protein sequence ID" value="AYG64085.1"/>
    <property type="molecule type" value="Genomic_DNA"/>
</dbReference>
<dbReference type="InterPro" id="IPR007774">
    <property type="entry name" value="Put_N_fixation"/>
</dbReference>
<evidence type="ECO:0008006" key="6">
    <source>
        <dbReference type="Google" id="ProtNLM"/>
    </source>
</evidence>
<comment type="similarity">
    <text evidence="2">Belongs to the UPF0437 family.</text>
</comment>
<evidence type="ECO:0000256" key="2">
    <source>
        <dbReference type="ARBA" id="ARBA00044954"/>
    </source>
</evidence>
<gene>
    <name evidence="4" type="ORF">CCGE525_35350</name>
</gene>
<evidence type="ECO:0000313" key="5">
    <source>
        <dbReference type="Proteomes" id="UP000282195"/>
    </source>
</evidence>
<dbReference type="InterPro" id="IPR029012">
    <property type="entry name" value="Helix_hairpin_bin_sf"/>
</dbReference>
<reference evidence="4 5" key="1">
    <citation type="submission" date="2018-10" db="EMBL/GenBank/DDBJ databases">
        <title>Rhizobium etli, R. leguminosarum and a new Rhizobium genospecies from Phaseolus dumosus.</title>
        <authorList>
            <person name="Ramirez-Puebla S.T."/>
            <person name="Rogel-Hernandez M.A."/>
            <person name="Guerrero G."/>
            <person name="Ormeno-Orrillo E."/>
            <person name="Martinez-Romero J.C."/>
            <person name="Negrete-Yankelevich S."/>
            <person name="Martinez-Romero E."/>
        </authorList>
    </citation>
    <scope>NUCLEOTIDE SEQUENCE [LARGE SCALE GENOMIC DNA]</scope>
    <source>
        <strain evidence="4 5">CCGE525</strain>
        <plasmid evidence="5">prccge525b</plasmid>
    </source>
</reference>
<dbReference type="RefSeq" id="WP_120708982.1">
    <property type="nucleotide sequence ID" value="NZ_CP032696.1"/>
</dbReference>
<name>A0A387G3Z9_9HYPH</name>
<dbReference type="OrthoDB" id="3216579at2"/>
<proteinExistence type="inferred from homology"/>
<keyword evidence="4" id="KW-0614">Plasmid</keyword>
<feature type="coiled-coil region" evidence="3">
    <location>
        <begin position="4"/>
        <end position="31"/>
    </location>
</feature>
<dbReference type="Gene3D" id="1.10.287.660">
    <property type="entry name" value="Helix hairpin bin"/>
    <property type="match status" value="1"/>
</dbReference>
<protein>
    <recommendedName>
        <fullName evidence="6">Rop-like family nitrogen fixation protein</fullName>
    </recommendedName>
</protein>
<dbReference type="Pfam" id="PF05082">
    <property type="entry name" value="Rop-like"/>
    <property type="match status" value="1"/>
</dbReference>
<dbReference type="PIRSF" id="PIRSF037676">
    <property type="entry name" value="DUF683"/>
    <property type="match status" value="1"/>
</dbReference>
<geneLocation type="plasmid" evidence="5">
    <name>prccge525b</name>
</geneLocation>
<dbReference type="KEGG" id="rjg:CCGE525_35350"/>
<keyword evidence="1" id="KW-0535">Nitrogen fixation</keyword>
<organism evidence="4 5">
    <name type="scientific">Rhizobium jaguaris</name>
    <dbReference type="NCBI Taxonomy" id="1312183"/>
    <lineage>
        <taxon>Bacteria</taxon>
        <taxon>Pseudomonadati</taxon>
        <taxon>Pseudomonadota</taxon>
        <taxon>Alphaproteobacteria</taxon>
        <taxon>Hyphomicrobiales</taxon>
        <taxon>Rhizobiaceae</taxon>
        <taxon>Rhizobium/Agrobacterium group</taxon>
        <taxon>Rhizobium</taxon>
    </lineage>
</organism>